<sequence>MQHTPTPSFYLRRHAQVVQALILAGAALLLMQPVLLLRAGDWLDTAGMDSLLGVTSLPIDDAARWRAALVSLLPVGGGLFALWHLWRLFGEYGLGRVFGPTAQNALVRFAWAVLLLALLLPLARSLMSVALSMSNPPGQRYVAIGIAWFDCLHILFGAVLVAIARVMAEARRLADDNAGFV</sequence>
<keyword evidence="1" id="KW-0472">Membrane</keyword>
<evidence type="ECO:0000313" key="2">
    <source>
        <dbReference type="EMBL" id="MBB4224804.1"/>
    </source>
</evidence>
<dbReference type="Proteomes" id="UP000524450">
    <property type="component" value="Unassembled WGS sequence"/>
</dbReference>
<gene>
    <name evidence="2" type="ORF">GGD71_005600</name>
</gene>
<name>A0A840FWX8_9BURK</name>
<dbReference type="RefSeq" id="WP_184641673.1">
    <property type="nucleotide sequence ID" value="NZ_JACIFZ010000008.1"/>
</dbReference>
<comment type="caution">
    <text evidence="2">The sequence shown here is derived from an EMBL/GenBank/DDBJ whole genome shotgun (WGS) entry which is preliminary data.</text>
</comment>
<evidence type="ECO:0008006" key="4">
    <source>
        <dbReference type="Google" id="ProtNLM"/>
    </source>
</evidence>
<evidence type="ECO:0000313" key="3">
    <source>
        <dbReference type="Proteomes" id="UP000524450"/>
    </source>
</evidence>
<protein>
    <recommendedName>
        <fullName evidence="4">DUF2975 domain-containing protein</fullName>
    </recommendedName>
</protein>
<dbReference type="InterPro" id="IPR021354">
    <property type="entry name" value="DUF2975"/>
</dbReference>
<organism evidence="2 3">
    <name type="scientific">Variovorax guangxiensis</name>
    <dbReference type="NCBI Taxonomy" id="1775474"/>
    <lineage>
        <taxon>Bacteria</taxon>
        <taxon>Pseudomonadati</taxon>
        <taxon>Pseudomonadota</taxon>
        <taxon>Betaproteobacteria</taxon>
        <taxon>Burkholderiales</taxon>
        <taxon>Comamonadaceae</taxon>
        <taxon>Variovorax</taxon>
    </lineage>
</organism>
<reference evidence="2 3" key="1">
    <citation type="submission" date="2020-08" db="EMBL/GenBank/DDBJ databases">
        <title>Genomic Encyclopedia of Type Strains, Phase IV (KMG-V): Genome sequencing to study the core and pangenomes of soil and plant-associated prokaryotes.</title>
        <authorList>
            <person name="Whitman W."/>
        </authorList>
    </citation>
    <scope>NUCLEOTIDE SEQUENCE [LARGE SCALE GENOMIC DNA]</scope>
    <source>
        <strain evidence="2 3">34/80</strain>
    </source>
</reference>
<feature type="transmembrane region" description="Helical" evidence="1">
    <location>
        <begin position="105"/>
        <end position="123"/>
    </location>
</feature>
<dbReference type="EMBL" id="JACIFZ010000008">
    <property type="protein sequence ID" value="MBB4224804.1"/>
    <property type="molecule type" value="Genomic_DNA"/>
</dbReference>
<accession>A0A840FWX8</accession>
<feature type="transmembrane region" description="Helical" evidence="1">
    <location>
        <begin position="63"/>
        <end position="85"/>
    </location>
</feature>
<feature type="transmembrane region" description="Helical" evidence="1">
    <location>
        <begin position="143"/>
        <end position="164"/>
    </location>
</feature>
<dbReference type="AlphaFoldDB" id="A0A840FWX8"/>
<keyword evidence="1" id="KW-0812">Transmembrane</keyword>
<keyword evidence="1" id="KW-1133">Transmembrane helix</keyword>
<dbReference type="Pfam" id="PF11188">
    <property type="entry name" value="DUF2975"/>
    <property type="match status" value="1"/>
</dbReference>
<proteinExistence type="predicted"/>
<evidence type="ECO:0000256" key="1">
    <source>
        <dbReference type="SAM" id="Phobius"/>
    </source>
</evidence>